<dbReference type="PANTHER" id="PTHR24421:SF10">
    <property type="entry name" value="NITRATE_NITRITE SENSOR PROTEIN NARQ"/>
    <property type="match status" value="1"/>
</dbReference>
<dbReference type="EC" id="2.7.13.3" evidence="2"/>
<protein>
    <recommendedName>
        <fullName evidence="2">histidine kinase</fullName>
        <ecNumber evidence="2">2.7.13.3</ecNumber>
    </recommendedName>
</protein>
<comment type="caution">
    <text evidence="11">The sequence shown here is derived from an EMBL/GenBank/DDBJ whole genome shotgun (WGS) entry which is preliminary data.</text>
</comment>
<evidence type="ECO:0000256" key="2">
    <source>
        <dbReference type="ARBA" id="ARBA00012438"/>
    </source>
</evidence>
<keyword evidence="3" id="KW-0597">Phosphoprotein</keyword>
<dbReference type="PANTHER" id="PTHR24421">
    <property type="entry name" value="NITRATE/NITRITE SENSOR PROTEIN NARX-RELATED"/>
    <property type="match status" value="1"/>
</dbReference>
<dbReference type="GO" id="GO:0046983">
    <property type="term" value="F:protein dimerization activity"/>
    <property type="evidence" value="ECO:0007669"/>
    <property type="project" value="InterPro"/>
</dbReference>
<evidence type="ECO:0000256" key="1">
    <source>
        <dbReference type="ARBA" id="ARBA00000085"/>
    </source>
</evidence>
<evidence type="ECO:0000256" key="4">
    <source>
        <dbReference type="ARBA" id="ARBA00022679"/>
    </source>
</evidence>
<dbReference type="Proteomes" id="UP000808337">
    <property type="component" value="Unassembled WGS sequence"/>
</dbReference>
<dbReference type="InterPro" id="IPR036890">
    <property type="entry name" value="HATPase_C_sf"/>
</dbReference>
<comment type="catalytic activity">
    <reaction evidence="1">
        <text>ATP + protein L-histidine = ADP + protein N-phospho-L-histidine.</text>
        <dbReference type="EC" id="2.7.13.3"/>
    </reaction>
</comment>
<dbReference type="InterPro" id="IPR003594">
    <property type="entry name" value="HATPase_dom"/>
</dbReference>
<feature type="domain" description="Histidine kinase" evidence="10">
    <location>
        <begin position="512"/>
        <end position="599"/>
    </location>
</feature>
<feature type="transmembrane region" description="Helical" evidence="9">
    <location>
        <begin position="337"/>
        <end position="357"/>
    </location>
</feature>
<dbReference type="PROSITE" id="PS50109">
    <property type="entry name" value="HIS_KIN"/>
    <property type="match status" value="1"/>
</dbReference>
<keyword evidence="8" id="KW-0902">Two-component regulatory system</keyword>
<dbReference type="Gene3D" id="1.20.5.1930">
    <property type="match status" value="1"/>
</dbReference>
<dbReference type="EMBL" id="JADKGY010000029">
    <property type="protein sequence ID" value="MBK9984005.1"/>
    <property type="molecule type" value="Genomic_DNA"/>
</dbReference>
<keyword evidence="9" id="KW-0812">Transmembrane</keyword>
<dbReference type="CDD" id="cd16917">
    <property type="entry name" value="HATPase_UhpB-NarQ-NarX-like"/>
    <property type="match status" value="1"/>
</dbReference>
<evidence type="ECO:0000256" key="6">
    <source>
        <dbReference type="ARBA" id="ARBA00022777"/>
    </source>
</evidence>
<keyword evidence="7 11" id="KW-0067">ATP-binding</keyword>
<dbReference type="SUPFAM" id="SSF55874">
    <property type="entry name" value="ATPase domain of HSP90 chaperone/DNA topoisomerase II/histidine kinase"/>
    <property type="match status" value="1"/>
</dbReference>
<evidence type="ECO:0000313" key="12">
    <source>
        <dbReference type="Proteomes" id="UP000808337"/>
    </source>
</evidence>
<dbReference type="Gene3D" id="1.25.40.10">
    <property type="entry name" value="Tetratricopeptide repeat domain"/>
    <property type="match status" value="2"/>
</dbReference>
<evidence type="ECO:0000313" key="11">
    <source>
        <dbReference type="EMBL" id="MBK9984005.1"/>
    </source>
</evidence>
<evidence type="ECO:0000256" key="9">
    <source>
        <dbReference type="SAM" id="Phobius"/>
    </source>
</evidence>
<dbReference type="InterPro" id="IPR050482">
    <property type="entry name" value="Sensor_HK_TwoCompSys"/>
</dbReference>
<dbReference type="Pfam" id="PF07730">
    <property type="entry name" value="HisKA_3"/>
    <property type="match status" value="1"/>
</dbReference>
<reference evidence="11 12" key="1">
    <citation type="submission" date="2020-10" db="EMBL/GenBank/DDBJ databases">
        <title>Connecting structure to function with the recovery of over 1000 high-quality activated sludge metagenome-assembled genomes encoding full-length rRNA genes using long-read sequencing.</title>
        <authorList>
            <person name="Singleton C.M."/>
            <person name="Petriglieri F."/>
            <person name="Kristensen J.M."/>
            <person name="Kirkegaard R.H."/>
            <person name="Michaelsen T.Y."/>
            <person name="Andersen M.H."/>
            <person name="Karst S.M."/>
            <person name="Dueholm M.S."/>
            <person name="Nielsen P.H."/>
            <person name="Albertsen M."/>
        </authorList>
    </citation>
    <scope>NUCLEOTIDE SEQUENCE [LARGE SCALE GENOMIC DNA]</scope>
    <source>
        <strain evidence="11">Ribe_18-Q3-R11-54_MAXAC.273</strain>
    </source>
</reference>
<evidence type="ECO:0000256" key="3">
    <source>
        <dbReference type="ARBA" id="ARBA00022553"/>
    </source>
</evidence>
<dbReference type="InterPro" id="IPR005467">
    <property type="entry name" value="His_kinase_dom"/>
</dbReference>
<keyword evidence="4" id="KW-0808">Transferase</keyword>
<accession>A0A9D7SYH2</accession>
<name>A0A9D7SYH2_9BACT</name>
<keyword evidence="9" id="KW-1133">Transmembrane helix</keyword>
<evidence type="ECO:0000256" key="8">
    <source>
        <dbReference type="ARBA" id="ARBA00023012"/>
    </source>
</evidence>
<dbReference type="Gene3D" id="3.30.565.10">
    <property type="entry name" value="Histidine kinase-like ATPase, C-terminal domain"/>
    <property type="match status" value="1"/>
</dbReference>
<dbReference type="SUPFAM" id="SSF48452">
    <property type="entry name" value="TPR-like"/>
    <property type="match status" value="2"/>
</dbReference>
<evidence type="ECO:0000256" key="5">
    <source>
        <dbReference type="ARBA" id="ARBA00022741"/>
    </source>
</evidence>
<dbReference type="GO" id="GO:0000155">
    <property type="term" value="F:phosphorelay sensor kinase activity"/>
    <property type="evidence" value="ECO:0007669"/>
    <property type="project" value="InterPro"/>
</dbReference>
<dbReference type="Pfam" id="PF14938">
    <property type="entry name" value="SNAP"/>
    <property type="match status" value="1"/>
</dbReference>
<evidence type="ECO:0000256" key="7">
    <source>
        <dbReference type="ARBA" id="ARBA00022840"/>
    </source>
</evidence>
<keyword evidence="6" id="KW-0418">Kinase</keyword>
<dbReference type="InterPro" id="IPR011712">
    <property type="entry name" value="Sig_transdc_His_kin_sub3_dim/P"/>
</dbReference>
<dbReference type="SMART" id="SM00028">
    <property type="entry name" value="TPR"/>
    <property type="match status" value="4"/>
</dbReference>
<dbReference type="GO" id="GO:0016020">
    <property type="term" value="C:membrane"/>
    <property type="evidence" value="ECO:0007669"/>
    <property type="project" value="InterPro"/>
</dbReference>
<sequence>MSNSSTQKIFSFMAGIVSVMILLCLPLSSTAQPTINDQMSKAELYRQITQLEQIGEYSTAAEAYRLIAEKDLAEIDNLDKAIKNYIEAQKLFEKAGDSVRMYQTINDLGHLYSGSEYYLEAIAMFEKVKSYASRTLDTLTQARMLQQIGEIYIARKQVSEASRYLEQASKLNLQIQDTLLSVINQLTITALTGHRKMFSDLPDSMRLELSKYDSIRYESFLPSIHLHVGMYNMRAKKYKLAEYYFHQGLKLSGHDTFVKRELYRYLSECYEKMNDYPAALSVMKTYNNFNDSLNDASKSSSIQQMLLNSKNIERETELQEMALDRNITALKSRISKVFSVGLLVAVVFMLIVSYIFIRSFQQRLNANQIITKQNEELTQRKINELETNLKIETMSSMLTGQEVERERIARDLHDSLGGLLSTVKLHFDAIQVKNPEITSQKEYSKAYTLLDAACAEVRTISNNMQPGALLKMGIVPAIKDLINRIESEEMPHIEFIHYGPLHNLPTSIILHIFRIVQELLYNCIKHAHAKEILIQLIRNEEDLEIMVEDDGQGYDPAEIKKGMGTENVSARVNFLKGEISVYSVIGTGTTSTITIPYTQEMAEGEVFSNFDPEMF</sequence>
<evidence type="ECO:0000259" key="10">
    <source>
        <dbReference type="PROSITE" id="PS50109"/>
    </source>
</evidence>
<dbReference type="InterPro" id="IPR011990">
    <property type="entry name" value="TPR-like_helical_dom_sf"/>
</dbReference>
<proteinExistence type="predicted"/>
<gene>
    <name evidence="11" type="ORF">IPP15_16825</name>
</gene>
<dbReference type="Pfam" id="PF02518">
    <property type="entry name" value="HATPase_c"/>
    <property type="match status" value="1"/>
</dbReference>
<dbReference type="SMART" id="SM00387">
    <property type="entry name" value="HATPase_c"/>
    <property type="match status" value="1"/>
</dbReference>
<dbReference type="InterPro" id="IPR019734">
    <property type="entry name" value="TPR_rpt"/>
</dbReference>
<dbReference type="AlphaFoldDB" id="A0A9D7SYH2"/>
<dbReference type="GO" id="GO:0005524">
    <property type="term" value="F:ATP binding"/>
    <property type="evidence" value="ECO:0007669"/>
    <property type="project" value="UniProtKB-KW"/>
</dbReference>
<keyword evidence="5" id="KW-0547">Nucleotide-binding</keyword>
<organism evidence="11 12">
    <name type="scientific">Candidatus Opimibacter skivensis</name>
    <dbReference type="NCBI Taxonomy" id="2982028"/>
    <lineage>
        <taxon>Bacteria</taxon>
        <taxon>Pseudomonadati</taxon>
        <taxon>Bacteroidota</taxon>
        <taxon>Saprospiria</taxon>
        <taxon>Saprospirales</taxon>
        <taxon>Saprospiraceae</taxon>
        <taxon>Candidatus Opimibacter</taxon>
    </lineage>
</organism>
<keyword evidence="9" id="KW-0472">Membrane</keyword>